<dbReference type="GO" id="GO:0043130">
    <property type="term" value="F:ubiquitin binding"/>
    <property type="evidence" value="ECO:0007669"/>
    <property type="project" value="InterPro"/>
</dbReference>
<dbReference type="PROSITE" id="PS50004">
    <property type="entry name" value="C2"/>
    <property type="match status" value="1"/>
</dbReference>
<evidence type="ECO:0000256" key="2">
    <source>
        <dbReference type="ARBA" id="ARBA00022588"/>
    </source>
</evidence>
<dbReference type="SMART" id="SM00546">
    <property type="entry name" value="CUE"/>
    <property type="match status" value="1"/>
</dbReference>
<keyword evidence="3" id="KW-0391">Immunity</keyword>
<evidence type="ECO:0000256" key="5">
    <source>
        <dbReference type="ARBA" id="ARBA00023198"/>
    </source>
</evidence>
<proteinExistence type="inferred from homology"/>
<dbReference type="InterPro" id="IPR003892">
    <property type="entry name" value="CUE"/>
</dbReference>
<evidence type="ECO:0000256" key="6">
    <source>
        <dbReference type="SAM" id="MobiDB-lite"/>
    </source>
</evidence>
<dbReference type="GO" id="GO:0006511">
    <property type="term" value="P:ubiquitin-dependent protein catabolic process"/>
    <property type="evidence" value="ECO:0007669"/>
    <property type="project" value="TreeGrafter"/>
</dbReference>
<dbReference type="AlphaFoldDB" id="A0A6G1SN40"/>
<dbReference type="InterPro" id="IPR035892">
    <property type="entry name" value="C2_domain_sf"/>
</dbReference>
<feature type="domain" description="CUE" evidence="8">
    <location>
        <begin position="275"/>
        <end position="317"/>
    </location>
</feature>
<dbReference type="Gene3D" id="1.10.8.10">
    <property type="entry name" value="DNA helicase RuvA subunit, C-terminal domain"/>
    <property type="match status" value="1"/>
</dbReference>
<keyword evidence="4" id="KW-0072">Autophagy</keyword>
<evidence type="ECO:0000256" key="1">
    <source>
        <dbReference type="ARBA" id="ARBA00009278"/>
    </source>
</evidence>
<evidence type="ECO:0000259" key="8">
    <source>
        <dbReference type="PROSITE" id="PS51140"/>
    </source>
</evidence>
<dbReference type="InterPro" id="IPR000008">
    <property type="entry name" value="C2_dom"/>
</dbReference>
<dbReference type="PANTHER" id="PTHR16461">
    <property type="entry name" value="TOLL-INTERACTING PROTEIN"/>
    <property type="match status" value="1"/>
</dbReference>
<feature type="domain" description="C2" evidence="7">
    <location>
        <begin position="57"/>
        <end position="178"/>
    </location>
</feature>
<evidence type="ECO:0000313" key="9">
    <source>
        <dbReference type="EMBL" id="MDE51310.1"/>
    </source>
</evidence>
<accession>A0A6G1SN40</accession>
<evidence type="ECO:0000259" key="7">
    <source>
        <dbReference type="PROSITE" id="PS50004"/>
    </source>
</evidence>
<feature type="region of interest" description="Disordered" evidence="6">
    <location>
        <begin position="1"/>
        <end position="28"/>
    </location>
</feature>
<sequence>MSSSTLPKYVQAQNSGQASGSTSGQPNDIKQRCRQFIETYRQLPDDFLRIPPTYYPTPPEQSLAIPGNFSDGTPLVDMIDISVVEAQLVKNYGLLRMDLYCKIRVGHYVAETATCQNGARNPRWDGSGVYQFALKPGIDSFHLEIYDEKQFSSDEKIAWLHEPIPPEIYQGVTVERWFPLSGRLGPQKEGSILLVLSHKRVPLRTSNFGRTMIQHHPDSMPMFLPPPTGQPHVIGGRPTVLPVDPQVPTYTLPHPPPSPGGPTAAVQQQQELRTATEEDINQLSEMFPSIDKSIIKSVLENHNLDKEGAISALLAMG</sequence>
<dbReference type="Gene3D" id="2.60.40.150">
    <property type="entry name" value="C2 domain"/>
    <property type="match status" value="1"/>
</dbReference>
<dbReference type="InterPro" id="IPR009060">
    <property type="entry name" value="UBA-like_sf"/>
</dbReference>
<dbReference type="Pfam" id="PF00168">
    <property type="entry name" value="C2"/>
    <property type="match status" value="1"/>
</dbReference>
<comment type="similarity">
    <text evidence="1">Belongs to the tollip family.</text>
</comment>
<name>A0A6G1SN40_9ACAR</name>
<dbReference type="GO" id="GO:0006914">
    <property type="term" value="P:autophagy"/>
    <property type="evidence" value="ECO:0007669"/>
    <property type="project" value="UniProtKB-KW"/>
</dbReference>
<dbReference type="EMBL" id="GGYP01006539">
    <property type="protein sequence ID" value="MDE51310.1"/>
    <property type="molecule type" value="Transcribed_RNA"/>
</dbReference>
<evidence type="ECO:0000256" key="4">
    <source>
        <dbReference type="ARBA" id="ARBA00023006"/>
    </source>
</evidence>
<keyword evidence="2" id="KW-0399">Innate immunity</keyword>
<reference evidence="9" key="1">
    <citation type="submission" date="2018-10" db="EMBL/GenBank/DDBJ databases">
        <title>Transcriptome assembly of Aceria tosichella (Wheat curl mite) Type 2.</title>
        <authorList>
            <person name="Scully E.D."/>
            <person name="Geib S.M."/>
            <person name="Palmer N.A."/>
            <person name="Gupta A.K."/>
            <person name="Sarath G."/>
            <person name="Tatineni S."/>
        </authorList>
    </citation>
    <scope>NUCLEOTIDE SEQUENCE</scope>
    <source>
        <strain evidence="9">LincolnNE</strain>
    </source>
</reference>
<dbReference type="GO" id="GO:0045087">
    <property type="term" value="P:innate immune response"/>
    <property type="evidence" value="ECO:0007669"/>
    <property type="project" value="UniProtKB-KW"/>
</dbReference>
<dbReference type="SUPFAM" id="SSF46934">
    <property type="entry name" value="UBA-like"/>
    <property type="match status" value="1"/>
</dbReference>
<dbReference type="SUPFAM" id="SSF49562">
    <property type="entry name" value="C2 domain (Calcium/lipid-binding domain, CaLB)"/>
    <property type="match status" value="1"/>
</dbReference>
<gene>
    <name evidence="9" type="primary">tollip</name>
    <name evidence="9" type="ORF">g.20799</name>
</gene>
<keyword evidence="5" id="KW-0395">Inflammatory response</keyword>
<evidence type="ECO:0000256" key="3">
    <source>
        <dbReference type="ARBA" id="ARBA00022859"/>
    </source>
</evidence>
<dbReference type="PROSITE" id="PS51140">
    <property type="entry name" value="CUE"/>
    <property type="match status" value="1"/>
</dbReference>
<dbReference type="GO" id="GO:0031624">
    <property type="term" value="F:ubiquitin conjugating enzyme binding"/>
    <property type="evidence" value="ECO:0007669"/>
    <property type="project" value="TreeGrafter"/>
</dbReference>
<dbReference type="Pfam" id="PF02845">
    <property type="entry name" value="CUE"/>
    <property type="match status" value="1"/>
</dbReference>
<dbReference type="GO" id="GO:0005737">
    <property type="term" value="C:cytoplasm"/>
    <property type="evidence" value="ECO:0007669"/>
    <property type="project" value="TreeGrafter"/>
</dbReference>
<dbReference type="PANTHER" id="PTHR16461:SF5">
    <property type="entry name" value="TOLL-INTERACTING PROTEIN"/>
    <property type="match status" value="1"/>
</dbReference>
<protein>
    <submittedName>
        <fullName evidence="9">Toll-interacting protein</fullName>
    </submittedName>
</protein>
<organism evidence="9">
    <name type="scientific">Aceria tosichella</name>
    <name type="common">wheat curl mite</name>
    <dbReference type="NCBI Taxonomy" id="561515"/>
    <lineage>
        <taxon>Eukaryota</taxon>
        <taxon>Metazoa</taxon>
        <taxon>Ecdysozoa</taxon>
        <taxon>Arthropoda</taxon>
        <taxon>Chelicerata</taxon>
        <taxon>Arachnida</taxon>
        <taxon>Acari</taxon>
        <taxon>Acariformes</taxon>
        <taxon>Trombidiformes</taxon>
        <taxon>Prostigmata</taxon>
        <taxon>Eupodina</taxon>
        <taxon>Eriophyoidea</taxon>
        <taxon>Eriophyidae</taxon>
        <taxon>Eriophyinae</taxon>
        <taxon>Aceriini</taxon>
        <taxon>Aceria</taxon>
    </lineage>
</organism>